<evidence type="ECO:0000256" key="1">
    <source>
        <dbReference type="SAM" id="MobiDB-lite"/>
    </source>
</evidence>
<evidence type="ECO:0000313" key="2">
    <source>
        <dbReference type="EMBL" id="CAD9057371.1"/>
    </source>
</evidence>
<feature type="compositionally biased region" description="Basic and acidic residues" evidence="1">
    <location>
        <begin position="344"/>
        <end position="385"/>
    </location>
</feature>
<dbReference type="EMBL" id="HBGB01021535">
    <property type="protein sequence ID" value="CAD9057371.1"/>
    <property type="molecule type" value="Transcribed_RNA"/>
</dbReference>
<protein>
    <submittedName>
        <fullName evidence="2">Uncharacterized protein</fullName>
    </submittedName>
</protein>
<organism evidence="2">
    <name type="scientific">Vitrella brassicaformis</name>
    <dbReference type="NCBI Taxonomy" id="1169539"/>
    <lineage>
        <taxon>Eukaryota</taxon>
        <taxon>Sar</taxon>
        <taxon>Alveolata</taxon>
        <taxon>Colpodellida</taxon>
        <taxon>Vitrellaceae</taxon>
        <taxon>Vitrella</taxon>
    </lineage>
</organism>
<reference evidence="2" key="1">
    <citation type="submission" date="2021-01" db="EMBL/GenBank/DDBJ databases">
        <authorList>
            <person name="Corre E."/>
            <person name="Pelletier E."/>
            <person name="Niang G."/>
            <person name="Scheremetjew M."/>
            <person name="Finn R."/>
            <person name="Kale V."/>
            <person name="Holt S."/>
            <person name="Cochrane G."/>
            <person name="Meng A."/>
            <person name="Brown T."/>
            <person name="Cohen L."/>
        </authorList>
    </citation>
    <scope>NUCLEOTIDE SEQUENCE</scope>
    <source>
        <strain evidence="2">CCMP3346</strain>
    </source>
</reference>
<name>A0A7S1JXD2_9ALVE</name>
<accession>A0A7S1JXD2</accession>
<dbReference type="AlphaFoldDB" id="A0A7S1JXD2"/>
<feature type="region of interest" description="Disordered" evidence="1">
    <location>
        <begin position="271"/>
        <end position="290"/>
    </location>
</feature>
<proteinExistence type="predicted"/>
<gene>
    <name evidence="2" type="ORF">VBRA1451_LOCUS12437</name>
</gene>
<feature type="region of interest" description="Disordered" evidence="1">
    <location>
        <begin position="308"/>
        <end position="385"/>
    </location>
</feature>
<feature type="compositionally biased region" description="Low complexity" evidence="1">
    <location>
        <begin position="311"/>
        <end position="325"/>
    </location>
</feature>
<sequence length="385" mass="43309">MKRMRACLPARRFFCSAATSVEPLRALAAGMSVTPRGWLKTLSLMMQRHLIKKELAVMAPQTFRSFDEDLPRGAEGALRFLADKLSSADVDALSDCLENTLCRPFEEVLRIVKENEFKVHFEILKVHKITLDKVVLIMGAQRGEALRDRRIRAVFGHHIVEEKSDVEKARQGMGSEHVREILDRGNLLLVDCEVTVSQIFSVATKDRKVVLGSPDPSEATHRLRFEASLTLRNPHLSFTPSPDQKSWDSMMRPPDFEASDWYLVDINGMSGEDRNYPITPREGLTSADPERLIAETVPLWKQVEERARELQQQQQQPPQQQQQQQEKSEAEQKGEGAQATEQGKGTEESQDTDRGEGKDSADEGGGEKKDSEESKGKEEGEKKAG</sequence>